<gene>
    <name evidence="4" type="ORF">Pmani_008281</name>
</gene>
<dbReference type="EMBL" id="JAWZYT010000630">
    <property type="protein sequence ID" value="KAK4320909.1"/>
    <property type="molecule type" value="Genomic_DNA"/>
</dbReference>
<dbReference type="GO" id="GO:0005524">
    <property type="term" value="F:ATP binding"/>
    <property type="evidence" value="ECO:0007669"/>
    <property type="project" value="UniProtKB-KW"/>
</dbReference>
<keyword evidence="1" id="KW-0378">Hydrolase</keyword>
<keyword evidence="1" id="KW-0233">DNA recombination</keyword>
<evidence type="ECO:0000259" key="2">
    <source>
        <dbReference type="Pfam" id="PF05970"/>
    </source>
</evidence>
<dbReference type="InterPro" id="IPR027417">
    <property type="entry name" value="P-loop_NTPase"/>
</dbReference>
<dbReference type="SUPFAM" id="SSF52540">
    <property type="entry name" value="P-loop containing nucleoside triphosphate hydrolases"/>
    <property type="match status" value="1"/>
</dbReference>
<dbReference type="InterPro" id="IPR010285">
    <property type="entry name" value="DNA_helicase_pif1-like_DEAD"/>
</dbReference>
<dbReference type="PANTHER" id="PTHR10492:SF57">
    <property type="entry name" value="ATP-DEPENDENT DNA HELICASE"/>
    <property type="match status" value="1"/>
</dbReference>
<evidence type="ECO:0000313" key="5">
    <source>
        <dbReference type="Proteomes" id="UP001292094"/>
    </source>
</evidence>
<comment type="catalytic activity">
    <reaction evidence="1">
        <text>ATP + H2O = ADP + phosphate + H(+)</text>
        <dbReference type="Rhea" id="RHEA:13065"/>
        <dbReference type="ChEBI" id="CHEBI:15377"/>
        <dbReference type="ChEBI" id="CHEBI:15378"/>
        <dbReference type="ChEBI" id="CHEBI:30616"/>
        <dbReference type="ChEBI" id="CHEBI:43474"/>
        <dbReference type="ChEBI" id="CHEBI:456216"/>
        <dbReference type="EC" id="5.6.2.3"/>
    </reaction>
</comment>
<comment type="similarity">
    <text evidence="1">Belongs to the helicase family.</text>
</comment>
<keyword evidence="1" id="KW-0347">Helicase</keyword>
<dbReference type="Pfam" id="PF21530">
    <property type="entry name" value="Pif1_2B_dom"/>
    <property type="match status" value="1"/>
</dbReference>
<dbReference type="GO" id="GO:0043139">
    <property type="term" value="F:5'-3' DNA helicase activity"/>
    <property type="evidence" value="ECO:0007669"/>
    <property type="project" value="UniProtKB-EC"/>
</dbReference>
<evidence type="ECO:0000256" key="1">
    <source>
        <dbReference type="RuleBase" id="RU363044"/>
    </source>
</evidence>
<proteinExistence type="inferred from homology"/>
<dbReference type="GO" id="GO:0016787">
    <property type="term" value="F:hydrolase activity"/>
    <property type="evidence" value="ECO:0007669"/>
    <property type="project" value="UniProtKB-KW"/>
</dbReference>
<reference evidence="4" key="1">
    <citation type="submission" date="2023-11" db="EMBL/GenBank/DDBJ databases">
        <title>Genome assemblies of two species of porcelain crab, Petrolisthes cinctipes and Petrolisthes manimaculis (Anomura: Porcellanidae).</title>
        <authorList>
            <person name="Angst P."/>
        </authorList>
    </citation>
    <scope>NUCLEOTIDE SEQUENCE</scope>
    <source>
        <strain evidence="4">PB745_02</strain>
        <tissue evidence="4">Gill</tissue>
    </source>
</reference>
<dbReference type="EC" id="5.6.2.3" evidence="1"/>
<keyword evidence="1" id="KW-0227">DNA damage</keyword>
<name>A0AAE1Q6Z3_9EUCA</name>
<keyword evidence="1" id="KW-0547">Nucleotide-binding</keyword>
<protein>
    <recommendedName>
        <fullName evidence="1">ATP-dependent DNA helicase</fullName>
        <ecNumber evidence="1">5.6.2.3</ecNumber>
    </recommendedName>
</protein>
<dbReference type="PANTHER" id="PTHR10492">
    <property type="match status" value="1"/>
</dbReference>
<keyword evidence="1" id="KW-0067">ATP-binding</keyword>
<dbReference type="InterPro" id="IPR049163">
    <property type="entry name" value="Pif1-like_2B_dom"/>
</dbReference>
<comment type="caution">
    <text evidence="4">The sequence shown here is derived from an EMBL/GenBank/DDBJ whole genome shotgun (WGS) entry which is preliminary data.</text>
</comment>
<feature type="domain" description="DNA helicase Pif1-like DEAD-box helicase" evidence="2">
    <location>
        <begin position="2"/>
        <end position="78"/>
    </location>
</feature>
<sequence length="319" mass="35221">MGGITVVLAGDFRQTLPVIPKVIKADELKASLKASPLWRHVRKLHLTTNMRVHLFGDQTAGQFAKHLLNIGNGCIPLSQDLQLHQLPCGQMIQTENDLKANVFPDLATNSHNTAWLCERAILAPRNDAVDKINLDLLQLMPGTAESFKSIDTVRDQDQAVQYPAEFLNSLKPPGMPLHNLVLKNGAPIMLLRNLDPPRLCNGTRLVVKSLKSNVLEATIITGNHKGECVFIPRIPLIPSDLPFEFKRLQFPVRLSFAMSINKSQGQSLKVVGLFLKSPCFSHGQLYVGCSRVGSSRNLFICSSTEGFTENIVYPEALQG</sequence>
<keyword evidence="1" id="KW-0234">DNA repair</keyword>
<keyword evidence="5" id="KW-1185">Reference proteome</keyword>
<dbReference type="Pfam" id="PF05970">
    <property type="entry name" value="PIF1"/>
    <property type="match status" value="1"/>
</dbReference>
<evidence type="ECO:0000313" key="4">
    <source>
        <dbReference type="EMBL" id="KAK4320909.1"/>
    </source>
</evidence>
<dbReference type="AlphaFoldDB" id="A0AAE1Q6Z3"/>
<accession>A0AAE1Q6Z3</accession>
<organism evidence="4 5">
    <name type="scientific">Petrolisthes manimaculis</name>
    <dbReference type="NCBI Taxonomy" id="1843537"/>
    <lineage>
        <taxon>Eukaryota</taxon>
        <taxon>Metazoa</taxon>
        <taxon>Ecdysozoa</taxon>
        <taxon>Arthropoda</taxon>
        <taxon>Crustacea</taxon>
        <taxon>Multicrustacea</taxon>
        <taxon>Malacostraca</taxon>
        <taxon>Eumalacostraca</taxon>
        <taxon>Eucarida</taxon>
        <taxon>Decapoda</taxon>
        <taxon>Pleocyemata</taxon>
        <taxon>Anomura</taxon>
        <taxon>Galatheoidea</taxon>
        <taxon>Porcellanidae</taxon>
        <taxon>Petrolisthes</taxon>
    </lineage>
</organism>
<dbReference type="GO" id="GO:0000723">
    <property type="term" value="P:telomere maintenance"/>
    <property type="evidence" value="ECO:0007669"/>
    <property type="project" value="InterPro"/>
</dbReference>
<evidence type="ECO:0000259" key="3">
    <source>
        <dbReference type="Pfam" id="PF21530"/>
    </source>
</evidence>
<dbReference type="Proteomes" id="UP001292094">
    <property type="component" value="Unassembled WGS sequence"/>
</dbReference>
<dbReference type="GO" id="GO:0006281">
    <property type="term" value="P:DNA repair"/>
    <property type="evidence" value="ECO:0007669"/>
    <property type="project" value="UniProtKB-KW"/>
</dbReference>
<feature type="domain" description="DNA helicase Pif1-like 2B" evidence="3">
    <location>
        <begin position="165"/>
        <end position="210"/>
    </location>
</feature>
<comment type="cofactor">
    <cofactor evidence="1">
        <name>Mg(2+)</name>
        <dbReference type="ChEBI" id="CHEBI:18420"/>
    </cofactor>
</comment>
<dbReference type="GO" id="GO:0006310">
    <property type="term" value="P:DNA recombination"/>
    <property type="evidence" value="ECO:0007669"/>
    <property type="project" value="UniProtKB-KW"/>
</dbReference>